<feature type="region of interest" description="Disordered" evidence="1">
    <location>
        <begin position="206"/>
        <end position="232"/>
    </location>
</feature>
<dbReference type="RefSeq" id="WP_114206383.1">
    <property type="nucleotide sequence ID" value="NZ_CP030840.1"/>
</dbReference>
<proteinExistence type="predicted"/>
<evidence type="ECO:0000313" key="4">
    <source>
        <dbReference type="EMBL" id="AXC10824.1"/>
    </source>
</evidence>
<feature type="signal peptide" evidence="2">
    <location>
        <begin position="1"/>
        <end position="21"/>
    </location>
</feature>
<dbReference type="PROSITE" id="PS51494">
    <property type="entry name" value="SPOIVB"/>
    <property type="match status" value="1"/>
</dbReference>
<organism evidence="4 5">
    <name type="scientific">Acidisarcina polymorpha</name>
    <dbReference type="NCBI Taxonomy" id="2211140"/>
    <lineage>
        <taxon>Bacteria</taxon>
        <taxon>Pseudomonadati</taxon>
        <taxon>Acidobacteriota</taxon>
        <taxon>Terriglobia</taxon>
        <taxon>Terriglobales</taxon>
        <taxon>Acidobacteriaceae</taxon>
        <taxon>Acidisarcina</taxon>
    </lineage>
</organism>
<dbReference type="KEGG" id="abas:ACPOL_1478"/>
<dbReference type="EMBL" id="CP030840">
    <property type="protein sequence ID" value="AXC10824.1"/>
    <property type="molecule type" value="Genomic_DNA"/>
</dbReference>
<evidence type="ECO:0000256" key="2">
    <source>
        <dbReference type="SAM" id="SignalP"/>
    </source>
</evidence>
<gene>
    <name evidence="4" type="ORF">ACPOL_1478</name>
</gene>
<feature type="chain" id="PRO_5016428547" description="Peptidase S55 domain-containing protein" evidence="2">
    <location>
        <begin position="22"/>
        <end position="611"/>
    </location>
</feature>
<reference evidence="4 5" key="1">
    <citation type="journal article" date="2018" name="Front. Microbiol.">
        <title>Hydrolytic Capabilities as a Key to Environmental Success: Chitinolytic and Cellulolytic Acidobacteria From Acidic Sub-arctic Soils and Boreal Peatlands.</title>
        <authorList>
            <person name="Belova S.E."/>
            <person name="Ravin N.V."/>
            <person name="Pankratov T.A."/>
            <person name="Rakitin A.L."/>
            <person name="Ivanova A.A."/>
            <person name="Beletsky A.V."/>
            <person name="Mardanov A.V."/>
            <person name="Sinninghe Damste J.S."/>
            <person name="Dedysh S.N."/>
        </authorList>
    </citation>
    <scope>NUCLEOTIDE SEQUENCE [LARGE SCALE GENOMIC DNA]</scope>
    <source>
        <strain evidence="4 5">SBC82</strain>
    </source>
</reference>
<accession>A0A2Z5FWD9</accession>
<evidence type="ECO:0000259" key="3">
    <source>
        <dbReference type="PROSITE" id="PS51494"/>
    </source>
</evidence>
<keyword evidence="5" id="KW-1185">Reference proteome</keyword>
<dbReference type="OrthoDB" id="9765242at2"/>
<evidence type="ECO:0000256" key="1">
    <source>
        <dbReference type="SAM" id="MobiDB-lite"/>
    </source>
</evidence>
<sequence>MSVEIFFAVSIAFSSAFSMCAQNTAPANQLPATPPPSLAAGVFPLDQVHRGLHGIAYTVFEGTKPEAMDVEILGVLRNALGPGQDLILSRLGGAKPEYTGVVAGMSGSPVYIDGKLLGALSYRIGQFSKEPIAGITPIQQMFQVRDQPAVPATAETFSRQTAPQAATPTADAATMEPIETPLVFSGFSPEAIKLWQDHLTSSGMTAVAGLGGSSGEASGTSNTNQPESNPLVPGSAVSAVLVRGDLDISATCTVTYVDTKQVLACGHPITQFGPVAMPMTKAEVLATLPSPLNAFKIINTTDTIGSFTQDRQSAIGGLLGTTARMVPVSVVVSGLNASAGNEGHTRKLHFEVIDNPQITPVAVMVSIYQSLLASNNYAAETSYRMKGTIDVDGFPPVHLDSLLAPSDQLPASLATALSVGEHFSQLYGNAARLTNVRSVSIDIEAISGRQSLQIESVRSSANLVHAGDTITIEATLRPYHGETKNLRVPVKLPATLPAGPLRVVVSDAGTLDRITLAARPGAPPLNIADSIAQINSLHPNDRLYVTLLEPSPQAVLDGRTLAALPISMANVFEPLRGNQEMSLSGESAIPVASVGVDGMLTGQQVISLQIE</sequence>
<keyword evidence="2" id="KW-0732">Signal</keyword>
<protein>
    <recommendedName>
        <fullName evidence="3">Peptidase S55 domain-containing protein</fullName>
    </recommendedName>
</protein>
<evidence type="ECO:0000313" key="5">
    <source>
        <dbReference type="Proteomes" id="UP000253606"/>
    </source>
</evidence>
<dbReference type="InterPro" id="IPR008763">
    <property type="entry name" value="Peptidase_S55"/>
</dbReference>
<dbReference type="Proteomes" id="UP000253606">
    <property type="component" value="Chromosome"/>
</dbReference>
<feature type="domain" description="Peptidase S55" evidence="3">
    <location>
        <begin position="1"/>
        <end position="157"/>
    </location>
</feature>
<name>A0A2Z5FWD9_9BACT</name>
<dbReference type="AlphaFoldDB" id="A0A2Z5FWD9"/>